<dbReference type="AlphaFoldDB" id="A0ABD5VE26"/>
<keyword evidence="2" id="KW-1185">Reference proteome</keyword>
<gene>
    <name evidence="1" type="ORF">ACFQGB_12955</name>
</gene>
<comment type="caution">
    <text evidence="1">The sequence shown here is derived from an EMBL/GenBank/DDBJ whole genome shotgun (WGS) entry which is preliminary data.</text>
</comment>
<dbReference type="EMBL" id="JBHSXN010000002">
    <property type="protein sequence ID" value="MFC6953774.1"/>
    <property type="molecule type" value="Genomic_DNA"/>
</dbReference>
<name>A0ABD5VE26_9EURY</name>
<evidence type="ECO:0000313" key="1">
    <source>
        <dbReference type="EMBL" id="MFC6953774.1"/>
    </source>
</evidence>
<organism evidence="1 2">
    <name type="scientific">Halorubellus litoreus</name>
    <dbReference type="NCBI Taxonomy" id="755308"/>
    <lineage>
        <taxon>Archaea</taxon>
        <taxon>Methanobacteriati</taxon>
        <taxon>Methanobacteriota</taxon>
        <taxon>Stenosarchaea group</taxon>
        <taxon>Halobacteria</taxon>
        <taxon>Halobacteriales</taxon>
        <taxon>Halorubellaceae</taxon>
        <taxon>Halorubellus</taxon>
    </lineage>
</organism>
<dbReference type="Proteomes" id="UP001596395">
    <property type="component" value="Unassembled WGS sequence"/>
</dbReference>
<sequence>MVHARIATSAEQPVNRHAGLAQYAGEEAELVGVDANGDIVKADADSGVAVKARGVLMSPVTDLSAVTEEAVSLVTEANRTLMGTHRVSYIEYGVVVENSDEDWGFTPGDDVYLAAGGGYTQTMPAAVGDLQQIVGYAIDDGEAIVLRVSQQHDVAA</sequence>
<protein>
    <submittedName>
        <fullName evidence="1">Uncharacterized protein</fullName>
    </submittedName>
</protein>
<accession>A0ABD5VE26</accession>
<dbReference type="RefSeq" id="WP_336350727.1">
    <property type="nucleotide sequence ID" value="NZ_JAZAQL010000002.1"/>
</dbReference>
<evidence type="ECO:0000313" key="2">
    <source>
        <dbReference type="Proteomes" id="UP001596395"/>
    </source>
</evidence>
<proteinExistence type="predicted"/>
<reference evidence="1 2" key="1">
    <citation type="journal article" date="2019" name="Int. J. Syst. Evol. Microbiol.">
        <title>The Global Catalogue of Microorganisms (GCM) 10K type strain sequencing project: providing services to taxonomists for standard genome sequencing and annotation.</title>
        <authorList>
            <consortium name="The Broad Institute Genomics Platform"/>
            <consortium name="The Broad Institute Genome Sequencing Center for Infectious Disease"/>
            <person name="Wu L."/>
            <person name="Ma J."/>
        </authorList>
    </citation>
    <scope>NUCLEOTIDE SEQUENCE [LARGE SCALE GENOMIC DNA]</scope>
    <source>
        <strain evidence="1 2">GX26</strain>
    </source>
</reference>